<dbReference type="EMBL" id="AEJF01000154">
    <property type="protein sequence ID" value="KLU23279.1"/>
    <property type="molecule type" value="Genomic_DNA"/>
</dbReference>
<dbReference type="Proteomes" id="UP000035963">
    <property type="component" value="Unassembled WGS sequence"/>
</dbReference>
<evidence type="ECO:0000259" key="1">
    <source>
        <dbReference type="Pfam" id="PF09722"/>
    </source>
</evidence>
<evidence type="ECO:0000313" key="3">
    <source>
        <dbReference type="EMBL" id="KLU23279.1"/>
    </source>
</evidence>
<accession>A0A0J1CRK3</accession>
<reference evidence="3 4" key="1">
    <citation type="journal article" date="2015" name="Genome Announc.">
        <title>Draft Genome Sequence of Burkholderia sp. Strain PML1(12), an Ectomycorrhizosphere-Inhabiting Bacterium with Effective Mineral-Weathering Ability.</title>
        <authorList>
            <person name="Uroz S."/>
            <person name="Oger P."/>
        </authorList>
    </citation>
    <scope>NUCLEOTIDE SEQUENCE [LARGE SCALE GENOMIC DNA]</scope>
    <source>
        <strain evidence="4">PML1(12)</strain>
    </source>
</reference>
<dbReference type="InterPro" id="IPR024467">
    <property type="entry name" value="Xre/MbcA/ParS-like_toxin-bd"/>
</dbReference>
<gene>
    <name evidence="3" type="ORF">EOS_26125</name>
</gene>
<evidence type="ECO:0000259" key="2">
    <source>
        <dbReference type="Pfam" id="PF20432"/>
    </source>
</evidence>
<dbReference type="InterPro" id="IPR046847">
    <property type="entry name" value="Xre-like_HTH"/>
</dbReference>
<feature type="domain" description="Antitoxin Xre/MbcA/ParS-like toxin-binding" evidence="1">
    <location>
        <begin position="104"/>
        <end position="148"/>
    </location>
</feature>
<dbReference type="InterPro" id="IPR001387">
    <property type="entry name" value="Cro/C1-type_HTH"/>
</dbReference>
<dbReference type="SUPFAM" id="SSF47413">
    <property type="entry name" value="lambda repressor-like DNA-binding domains"/>
    <property type="match status" value="1"/>
</dbReference>
<comment type="caution">
    <text evidence="3">The sequence shown here is derived from an EMBL/GenBank/DDBJ whole genome shotgun (WGS) entry which is preliminary data.</text>
</comment>
<dbReference type="Pfam" id="PF20432">
    <property type="entry name" value="Xre-like-HTH"/>
    <property type="match status" value="1"/>
</dbReference>
<keyword evidence="4" id="KW-1185">Reference proteome</keyword>
<dbReference type="AlphaFoldDB" id="A0A0J1CRK3"/>
<protein>
    <submittedName>
        <fullName evidence="3">Uncharacterized protein</fullName>
    </submittedName>
</protein>
<sequence>MQIPFDVLDFRRAYSASPIDRMVVIRTGIPATSVNKVAKRFNITQEELMARLGMSKSTISRKAKEGGRLTPEQSERLVGMAKLVGQVEAIIEESGDPETSGEFNAAAWLEDWLSHPNPALGNVLPSTYLDTHEGREVLSRLIAQMQSGAYA</sequence>
<name>A0A0J1CRK3_9BURK</name>
<dbReference type="CDD" id="cd00093">
    <property type="entry name" value="HTH_XRE"/>
    <property type="match status" value="1"/>
</dbReference>
<evidence type="ECO:0000313" key="4">
    <source>
        <dbReference type="Proteomes" id="UP000035963"/>
    </source>
</evidence>
<feature type="domain" description="Antitoxin Xre-like helix-turn-helix" evidence="2">
    <location>
        <begin position="24"/>
        <end position="81"/>
    </location>
</feature>
<proteinExistence type="predicted"/>
<dbReference type="GO" id="GO:0003677">
    <property type="term" value="F:DNA binding"/>
    <property type="evidence" value="ECO:0007669"/>
    <property type="project" value="InterPro"/>
</dbReference>
<dbReference type="PATRIC" id="fig|908627.4.peg.5831"/>
<organism evidence="3 4">
    <name type="scientific">Caballeronia mineralivorans PML1(12)</name>
    <dbReference type="NCBI Taxonomy" id="908627"/>
    <lineage>
        <taxon>Bacteria</taxon>
        <taxon>Pseudomonadati</taxon>
        <taxon>Pseudomonadota</taxon>
        <taxon>Betaproteobacteria</taxon>
        <taxon>Burkholderiales</taxon>
        <taxon>Burkholderiaceae</taxon>
        <taxon>Caballeronia</taxon>
    </lineage>
</organism>
<dbReference type="Pfam" id="PF09722">
    <property type="entry name" value="Xre_MbcA_ParS_C"/>
    <property type="match status" value="1"/>
</dbReference>
<dbReference type="InterPro" id="IPR010982">
    <property type="entry name" value="Lambda_DNA-bd_dom_sf"/>
</dbReference>